<reference evidence="1 2" key="2">
    <citation type="submission" date="2019-02" db="EMBL/GenBank/DDBJ databases">
        <title>'Lichenibacterium ramalinii' gen. nov. sp. nov., 'Lichenibacterium minor' gen. nov. sp. nov.</title>
        <authorList>
            <person name="Pankratov T."/>
        </authorList>
    </citation>
    <scope>NUCLEOTIDE SEQUENCE [LARGE SCALE GENOMIC DNA]</scope>
    <source>
        <strain evidence="1 2">RmlP001</strain>
    </source>
</reference>
<gene>
    <name evidence="1" type="ORF">D3272_04225</name>
</gene>
<comment type="caution">
    <text evidence="1">The sequence shown here is derived from an EMBL/GenBank/DDBJ whole genome shotgun (WGS) entry which is preliminary data.</text>
</comment>
<dbReference type="EMBL" id="QYBC01000002">
    <property type="protein sequence ID" value="RYB07271.1"/>
    <property type="molecule type" value="Genomic_DNA"/>
</dbReference>
<dbReference type="Proteomes" id="UP000289411">
    <property type="component" value="Unassembled WGS sequence"/>
</dbReference>
<organism evidence="1 2">
    <name type="scientific">Lichenibacterium ramalinae</name>
    <dbReference type="NCBI Taxonomy" id="2316527"/>
    <lineage>
        <taxon>Bacteria</taxon>
        <taxon>Pseudomonadati</taxon>
        <taxon>Pseudomonadota</taxon>
        <taxon>Alphaproteobacteria</taxon>
        <taxon>Hyphomicrobiales</taxon>
        <taxon>Lichenihabitantaceae</taxon>
        <taxon>Lichenibacterium</taxon>
    </lineage>
</organism>
<keyword evidence="2" id="KW-1185">Reference proteome</keyword>
<sequence length="265" mass="28210">MAIPNPFRRLKASTSTVDELSAELGRLDRVRLDAQNTLHDLGAKRPGLLIDGTDAALVAHDAKMAHARAALEQAEARIALIEPEWRAADERETAARDAAARAARHASAVKARAEGVKLLDAYERDAIALAGKIRRLMEIEREIDQANADRVDDDAPIGAVEAFNGTAGTRDHNPERDFWVTPQGGNLGPALPGQQPPVPGARLRTMKGFAAIPGVPGLSHRSLLDRVALPSVDPNASSHWSGRLAAGPRLSADAAAVLRYHGVSA</sequence>
<dbReference type="RefSeq" id="WP_129217872.1">
    <property type="nucleotide sequence ID" value="NZ_QYBC01000002.1"/>
</dbReference>
<evidence type="ECO:0000313" key="1">
    <source>
        <dbReference type="EMBL" id="RYB07271.1"/>
    </source>
</evidence>
<dbReference type="AlphaFoldDB" id="A0A4Q2RJS9"/>
<evidence type="ECO:0000313" key="2">
    <source>
        <dbReference type="Proteomes" id="UP000289411"/>
    </source>
</evidence>
<reference evidence="1 2" key="1">
    <citation type="submission" date="2018-09" db="EMBL/GenBank/DDBJ databases">
        <authorList>
            <person name="Grouzdev D.S."/>
            <person name="Krutkina M.S."/>
        </authorList>
    </citation>
    <scope>NUCLEOTIDE SEQUENCE [LARGE SCALE GENOMIC DNA]</scope>
    <source>
        <strain evidence="1 2">RmlP001</strain>
    </source>
</reference>
<accession>A0A4Q2RJS9</accession>
<name>A0A4Q2RJS9_9HYPH</name>
<proteinExistence type="predicted"/>
<protein>
    <submittedName>
        <fullName evidence="1">Uncharacterized protein</fullName>
    </submittedName>
</protein>